<protein>
    <submittedName>
        <fullName evidence="1">Uncharacterized protein</fullName>
    </submittedName>
</protein>
<evidence type="ECO:0000313" key="1">
    <source>
        <dbReference type="EMBL" id="JAH18925.1"/>
    </source>
</evidence>
<accession>A0A0E9QRP3</accession>
<proteinExistence type="predicted"/>
<reference evidence="1" key="2">
    <citation type="journal article" date="2015" name="Fish Shellfish Immunol.">
        <title>Early steps in the European eel (Anguilla anguilla)-Vibrio vulnificus interaction in the gills: Role of the RtxA13 toxin.</title>
        <authorList>
            <person name="Callol A."/>
            <person name="Pajuelo D."/>
            <person name="Ebbesson L."/>
            <person name="Teles M."/>
            <person name="MacKenzie S."/>
            <person name="Amaro C."/>
        </authorList>
    </citation>
    <scope>NUCLEOTIDE SEQUENCE</scope>
</reference>
<organism evidence="1">
    <name type="scientific">Anguilla anguilla</name>
    <name type="common">European freshwater eel</name>
    <name type="synonym">Muraena anguilla</name>
    <dbReference type="NCBI Taxonomy" id="7936"/>
    <lineage>
        <taxon>Eukaryota</taxon>
        <taxon>Metazoa</taxon>
        <taxon>Chordata</taxon>
        <taxon>Craniata</taxon>
        <taxon>Vertebrata</taxon>
        <taxon>Euteleostomi</taxon>
        <taxon>Actinopterygii</taxon>
        <taxon>Neopterygii</taxon>
        <taxon>Teleostei</taxon>
        <taxon>Anguilliformes</taxon>
        <taxon>Anguillidae</taxon>
        <taxon>Anguilla</taxon>
    </lineage>
</organism>
<sequence>MINPTLSFIVHNLSSVMQFVPLLRLNN</sequence>
<dbReference type="AlphaFoldDB" id="A0A0E9QRP3"/>
<dbReference type="EMBL" id="GBXM01089652">
    <property type="protein sequence ID" value="JAH18925.1"/>
    <property type="molecule type" value="Transcribed_RNA"/>
</dbReference>
<name>A0A0E9QRP3_ANGAN</name>
<reference evidence="1" key="1">
    <citation type="submission" date="2014-11" db="EMBL/GenBank/DDBJ databases">
        <authorList>
            <person name="Amaro Gonzalez C."/>
        </authorList>
    </citation>
    <scope>NUCLEOTIDE SEQUENCE</scope>
</reference>